<dbReference type="STRING" id="1526571.AT746_12225"/>
<dbReference type="InterPro" id="IPR002937">
    <property type="entry name" value="Amino_oxidase"/>
</dbReference>
<dbReference type="EMBL" id="CP013650">
    <property type="protein sequence ID" value="ALS98960.1"/>
    <property type="molecule type" value="Genomic_DNA"/>
</dbReference>
<dbReference type="PANTHER" id="PTHR16128:SF5">
    <property type="entry name" value="FAD_NAD(P)-BINDING OXIDOREDUCTASE FAMILY PROTEIN"/>
    <property type="match status" value="1"/>
</dbReference>
<evidence type="ECO:0000313" key="2">
    <source>
        <dbReference type="EMBL" id="ALS98960.1"/>
    </source>
</evidence>
<dbReference type="SUPFAM" id="SSF51905">
    <property type="entry name" value="FAD/NAD(P)-binding domain"/>
    <property type="match status" value="1"/>
</dbReference>
<dbReference type="GO" id="GO:0016491">
    <property type="term" value="F:oxidoreductase activity"/>
    <property type="evidence" value="ECO:0007669"/>
    <property type="project" value="InterPro"/>
</dbReference>
<reference evidence="2 3" key="1">
    <citation type="submission" date="2015-12" db="EMBL/GenBank/DDBJ databases">
        <title>Complete genome of Lacimicrobium alkaliphilum KCTC 32984.</title>
        <authorList>
            <person name="Kim S.-G."/>
            <person name="Lee Y.-J."/>
        </authorList>
    </citation>
    <scope>NUCLEOTIDE SEQUENCE [LARGE SCALE GENOMIC DNA]</scope>
    <source>
        <strain evidence="2 3">YelD216</strain>
    </source>
</reference>
<dbReference type="Gene3D" id="3.50.50.60">
    <property type="entry name" value="FAD/NAD(P)-binding domain"/>
    <property type="match status" value="1"/>
</dbReference>
<accession>A0A0U3B1K8</accession>
<dbReference type="PANTHER" id="PTHR16128">
    <property type="entry name" value="FAD/NAD(P)-BINDING OXIDOREDUCTASE FAMILY PROTEIN"/>
    <property type="match status" value="1"/>
</dbReference>
<keyword evidence="3" id="KW-1185">Reference proteome</keyword>
<sequence length="287" mass="31738">MGQFDMGAPLIRTQDEQTINLLDELDIAGVARRWHVTAADCYQPHSTTPNVQVQSTDDSFYVFTPGMNAACRYWLQGSKLITSARISHLQQTTAGWLLWDQQQGQYGTFDWVIVTAPWPQAQLLLAEHYAGLPPQAESHWLACRAVAMQFAQPVSHDTELVYLHNSPLQLLVCDSAKPGRQQQSGQTWVAHFSHAASTEHQNSDDNSWSESACAQMAAVFGQVNLKPQHSYQHYWRYARLSHQGTLPGMLSDPALKLAAAGDWSFGGSIPSAIKAATGLHSQLAQIL</sequence>
<dbReference type="KEGG" id="lal:AT746_12225"/>
<evidence type="ECO:0000259" key="1">
    <source>
        <dbReference type="Pfam" id="PF01593"/>
    </source>
</evidence>
<gene>
    <name evidence="2" type="ORF">AT746_12225</name>
</gene>
<protein>
    <recommendedName>
        <fullName evidence="1">Amine oxidase domain-containing protein</fullName>
    </recommendedName>
</protein>
<dbReference type="AlphaFoldDB" id="A0A0U3B1K8"/>
<dbReference type="Pfam" id="PF01593">
    <property type="entry name" value="Amino_oxidase"/>
    <property type="match status" value="1"/>
</dbReference>
<evidence type="ECO:0000313" key="3">
    <source>
        <dbReference type="Proteomes" id="UP000068447"/>
    </source>
</evidence>
<dbReference type="InterPro" id="IPR036188">
    <property type="entry name" value="FAD/NAD-bd_sf"/>
</dbReference>
<organism evidence="2 3">
    <name type="scientific">Lacimicrobium alkaliphilum</name>
    <dbReference type="NCBI Taxonomy" id="1526571"/>
    <lineage>
        <taxon>Bacteria</taxon>
        <taxon>Pseudomonadati</taxon>
        <taxon>Pseudomonadota</taxon>
        <taxon>Gammaproteobacteria</taxon>
        <taxon>Alteromonadales</taxon>
        <taxon>Alteromonadaceae</taxon>
        <taxon>Lacimicrobium</taxon>
    </lineage>
</organism>
<dbReference type="Gene3D" id="3.90.660.10">
    <property type="match status" value="1"/>
</dbReference>
<proteinExistence type="predicted"/>
<name>A0A0U3B1K8_9ALTE</name>
<dbReference type="Proteomes" id="UP000068447">
    <property type="component" value="Chromosome"/>
</dbReference>
<feature type="domain" description="Amine oxidase" evidence="1">
    <location>
        <begin position="42"/>
        <end position="276"/>
    </location>
</feature>